<reference evidence="7" key="1">
    <citation type="submission" date="2015-07" db="EMBL/GenBank/DDBJ databases">
        <title>Draft genome sequence of Acetobacterium bakii DSM 8293, a potential psychrophilic chemical producer through syngas fermentation.</title>
        <authorList>
            <person name="Song Y."/>
            <person name="Hwang S."/>
            <person name="Cho B.-K."/>
        </authorList>
    </citation>
    <scope>NUCLEOTIDE SEQUENCE [LARGE SCALE GENOMIC DNA]</scope>
    <source>
        <strain evidence="7">DSM 8239</strain>
    </source>
</reference>
<dbReference type="PANTHER" id="PTHR43776:SF7">
    <property type="entry name" value="D,D-DIPEPTIDE TRANSPORT ATP-BINDING PROTEIN DDPF-RELATED"/>
    <property type="match status" value="1"/>
</dbReference>
<dbReference type="SUPFAM" id="SSF52540">
    <property type="entry name" value="P-loop containing nucleoside triphosphate hydrolases"/>
    <property type="match status" value="1"/>
</dbReference>
<dbReference type="InterPro" id="IPR003439">
    <property type="entry name" value="ABC_transporter-like_ATP-bd"/>
</dbReference>
<comment type="caution">
    <text evidence="6">The sequence shown here is derived from an EMBL/GenBank/DDBJ whole genome shotgun (WGS) entry which is preliminary data.</text>
</comment>
<dbReference type="EMBL" id="LGYO01000034">
    <property type="protein sequence ID" value="KNZ41137.1"/>
    <property type="molecule type" value="Genomic_DNA"/>
</dbReference>
<protein>
    <submittedName>
        <fullName evidence="6">Peptide ABC transporter ATP-binding protein</fullName>
    </submittedName>
</protein>
<evidence type="ECO:0000313" key="7">
    <source>
        <dbReference type="Proteomes" id="UP000036873"/>
    </source>
</evidence>
<keyword evidence="2" id="KW-0813">Transport</keyword>
<dbReference type="Pfam" id="PF00005">
    <property type="entry name" value="ABC_tran"/>
    <property type="match status" value="1"/>
</dbReference>
<dbReference type="PANTHER" id="PTHR43776">
    <property type="entry name" value="TRANSPORT ATP-BINDING PROTEIN"/>
    <property type="match status" value="1"/>
</dbReference>
<dbReference type="InterPro" id="IPR017871">
    <property type="entry name" value="ABC_transporter-like_CS"/>
</dbReference>
<gene>
    <name evidence="6" type="ORF">AKG39_13775</name>
</gene>
<organism evidence="6 7">
    <name type="scientific">Acetobacterium bakii</name>
    <dbReference type="NCBI Taxonomy" id="52689"/>
    <lineage>
        <taxon>Bacteria</taxon>
        <taxon>Bacillati</taxon>
        <taxon>Bacillota</taxon>
        <taxon>Clostridia</taxon>
        <taxon>Eubacteriales</taxon>
        <taxon>Eubacteriaceae</taxon>
        <taxon>Acetobacterium</taxon>
    </lineage>
</organism>
<keyword evidence="4 6" id="KW-0067">ATP-binding</keyword>
<dbReference type="InterPro" id="IPR027417">
    <property type="entry name" value="P-loop_NTPase"/>
</dbReference>
<evidence type="ECO:0000256" key="4">
    <source>
        <dbReference type="ARBA" id="ARBA00022840"/>
    </source>
</evidence>
<dbReference type="PROSITE" id="PS00211">
    <property type="entry name" value="ABC_TRANSPORTER_1"/>
    <property type="match status" value="1"/>
</dbReference>
<evidence type="ECO:0000256" key="2">
    <source>
        <dbReference type="ARBA" id="ARBA00022448"/>
    </source>
</evidence>
<keyword evidence="7" id="KW-1185">Reference proteome</keyword>
<dbReference type="CDD" id="cd03257">
    <property type="entry name" value="ABC_NikE_OppD_transporters"/>
    <property type="match status" value="1"/>
</dbReference>
<keyword evidence="3" id="KW-0547">Nucleotide-binding</keyword>
<sequence length="258" mass="28377">MPMANLVEIRNIEKSYLKVGVNFGGSRVKVLNGLTFNIEEGSCVGLVGESGSGKSTLARLIMGLEKPDQGKGTILLEGQPVKQWIKNNKGKMSVVFQDYTSSVNPRYTVKEAIAEPLQAAGEKVDLNHRIEALLAKVGLESAIKDRYPHELSGGQLQRVCIARAIATNPRLIVLDEAISSLDVSVQSQILKLLHQLRVEMNITYLFVSHDLQAVSHLCNKILFLYQGKVVEELKSGQLAKAESHYARELLASVIPFEV</sequence>
<dbReference type="GO" id="GO:0055085">
    <property type="term" value="P:transmembrane transport"/>
    <property type="evidence" value="ECO:0007669"/>
    <property type="project" value="UniProtKB-ARBA"/>
</dbReference>
<dbReference type="PROSITE" id="PS50893">
    <property type="entry name" value="ABC_TRANSPORTER_2"/>
    <property type="match status" value="1"/>
</dbReference>
<evidence type="ECO:0000256" key="1">
    <source>
        <dbReference type="ARBA" id="ARBA00005417"/>
    </source>
</evidence>
<evidence type="ECO:0000259" key="5">
    <source>
        <dbReference type="PROSITE" id="PS50893"/>
    </source>
</evidence>
<dbReference type="GO" id="GO:0016887">
    <property type="term" value="F:ATP hydrolysis activity"/>
    <property type="evidence" value="ECO:0007669"/>
    <property type="project" value="InterPro"/>
</dbReference>
<evidence type="ECO:0000313" key="6">
    <source>
        <dbReference type="EMBL" id="KNZ41137.1"/>
    </source>
</evidence>
<dbReference type="GO" id="GO:0005524">
    <property type="term" value="F:ATP binding"/>
    <property type="evidence" value="ECO:0007669"/>
    <property type="project" value="UniProtKB-KW"/>
</dbReference>
<dbReference type="InterPro" id="IPR050319">
    <property type="entry name" value="ABC_transp_ATP-bind"/>
</dbReference>
<evidence type="ECO:0000256" key="3">
    <source>
        <dbReference type="ARBA" id="ARBA00022741"/>
    </source>
</evidence>
<dbReference type="Gene3D" id="3.40.50.300">
    <property type="entry name" value="P-loop containing nucleotide triphosphate hydrolases"/>
    <property type="match status" value="1"/>
</dbReference>
<comment type="similarity">
    <text evidence="1">Belongs to the ABC transporter superfamily.</text>
</comment>
<dbReference type="STRING" id="52689.AKG39_13775"/>
<dbReference type="Proteomes" id="UP000036873">
    <property type="component" value="Unassembled WGS sequence"/>
</dbReference>
<dbReference type="PATRIC" id="fig|52689.4.peg.2127"/>
<proteinExistence type="inferred from homology"/>
<dbReference type="AlphaFoldDB" id="A0A0L6TYH7"/>
<dbReference type="SMART" id="SM00382">
    <property type="entry name" value="AAA"/>
    <property type="match status" value="1"/>
</dbReference>
<dbReference type="InterPro" id="IPR003593">
    <property type="entry name" value="AAA+_ATPase"/>
</dbReference>
<accession>A0A0L6TYH7</accession>
<name>A0A0L6TYH7_9FIRM</name>
<feature type="domain" description="ABC transporter" evidence="5">
    <location>
        <begin position="7"/>
        <end position="251"/>
    </location>
</feature>